<dbReference type="InterPro" id="IPR015168">
    <property type="entry name" value="SsuA/THI5"/>
</dbReference>
<evidence type="ECO:0000256" key="10">
    <source>
        <dbReference type="ARBA" id="ARBA00033171"/>
    </source>
</evidence>
<keyword evidence="9" id="KW-0408">Iron</keyword>
<keyword evidence="15" id="KW-1185">Reference proteome</keyword>
<dbReference type="GO" id="GO:0016740">
    <property type="term" value="F:transferase activity"/>
    <property type="evidence" value="ECO:0007669"/>
    <property type="project" value="UniProtKB-KW"/>
</dbReference>
<dbReference type="RefSeq" id="WP_379780012.1">
    <property type="nucleotide sequence ID" value="NZ_JBHSWW010000048.1"/>
</dbReference>
<evidence type="ECO:0000313" key="14">
    <source>
        <dbReference type="EMBL" id="MFC6752893.1"/>
    </source>
</evidence>
<keyword evidence="6" id="KW-0479">Metal-binding</keyword>
<sequence>MREIDLVLDWTPNTNHTGFYVAAAEGYYDERGLDVTIRSPATDDYETTPAKRVATGDATLAIGPSESVISYSTHPEHPSLTAVAAVCQVDLSAIVTLAESDVDRPADLDDGRYASYDARFEDHIVARMIENDGGDGEFESITPPKLGIPNTLLDGDADATWVFTPWEGLLAERAGTELDAFGLDEYDVPYGYTPVLLARPETIEADDDRLADFLDATTRGYRFAAEEPETAADLLRLTARGMDADDPEFLRESQRRVSEAYLTDDGAWGVMDETRWAAFVEWLADEGVLTTLDGEPIPADELPPEQLFTNEHLPRAE</sequence>
<dbReference type="SUPFAM" id="SSF53850">
    <property type="entry name" value="Periplasmic binding protein-like II"/>
    <property type="match status" value="1"/>
</dbReference>
<dbReference type="GO" id="GO:0046872">
    <property type="term" value="F:metal ion binding"/>
    <property type="evidence" value="ECO:0007669"/>
    <property type="project" value="UniProtKB-KW"/>
</dbReference>
<dbReference type="PANTHER" id="PTHR31528:SF1">
    <property type="entry name" value="4-AMINO-5-HYDROXYMETHYL-2-METHYLPYRIMIDINE PHOSPHATE SYNTHASE THI11-RELATED"/>
    <property type="match status" value="1"/>
</dbReference>
<comment type="pathway">
    <text evidence="2">Cofactor biosynthesis; thiamine diphosphate biosynthesis.</text>
</comment>
<evidence type="ECO:0000259" key="13">
    <source>
        <dbReference type="Pfam" id="PF09084"/>
    </source>
</evidence>
<keyword evidence="5" id="KW-0808">Transferase</keyword>
<keyword evidence="7" id="KW-0663">Pyridoxal phosphate</keyword>
<evidence type="ECO:0000256" key="2">
    <source>
        <dbReference type="ARBA" id="ARBA00004948"/>
    </source>
</evidence>
<comment type="similarity">
    <text evidence="3">Belongs to the NMT1/THI5 family.</text>
</comment>
<feature type="domain" description="SsuA/THI5-like" evidence="13">
    <location>
        <begin position="13"/>
        <end position="231"/>
    </location>
</feature>
<evidence type="ECO:0000256" key="12">
    <source>
        <dbReference type="SAM" id="MobiDB-lite"/>
    </source>
</evidence>
<comment type="subunit">
    <text evidence="4">Homodimer.</text>
</comment>
<gene>
    <name evidence="14" type="ORF">ACFQEU_05355</name>
</gene>
<proteinExistence type="inferred from homology"/>
<organism evidence="14 15">
    <name type="scientific">Halorubrum tibetense</name>
    <dbReference type="NCBI Taxonomy" id="175631"/>
    <lineage>
        <taxon>Archaea</taxon>
        <taxon>Methanobacteriati</taxon>
        <taxon>Methanobacteriota</taxon>
        <taxon>Stenosarchaea group</taxon>
        <taxon>Halobacteria</taxon>
        <taxon>Halobacteriales</taxon>
        <taxon>Haloferacaceae</taxon>
        <taxon>Halorubrum</taxon>
    </lineage>
</organism>
<comment type="catalytic activity">
    <reaction evidence="11">
        <text>N(6)-(pyridoxal phosphate)-L-lysyl-[4-amino-5-hydroxymethyl-2-methylpyrimidine phosphate synthase] + L-histidyl-[4-amino-5-hydroxymethyl-2-methylpyrimidine phosphate synthase] + 2 Fe(3+) + 4 H2O = L-lysyl-[4-amino-5-hydroxymethyl-2-methylpyrimidine phosphate synthase] + (2S)-2-amino-5-hydroxy-4-oxopentanoyl-[4-amino-5-hydroxymethyl-2-methylpyrimidine phosphate synthase] + 4-amino-2-methyl-5-(phosphooxymethyl)pyrimidine + 3-oxopropanoate + 2 Fe(2+) + 2 H(+)</text>
        <dbReference type="Rhea" id="RHEA:65756"/>
        <dbReference type="Rhea" id="RHEA-COMP:16892"/>
        <dbReference type="Rhea" id="RHEA-COMP:16893"/>
        <dbReference type="Rhea" id="RHEA-COMP:16894"/>
        <dbReference type="Rhea" id="RHEA-COMP:16895"/>
        <dbReference type="ChEBI" id="CHEBI:15377"/>
        <dbReference type="ChEBI" id="CHEBI:15378"/>
        <dbReference type="ChEBI" id="CHEBI:29033"/>
        <dbReference type="ChEBI" id="CHEBI:29034"/>
        <dbReference type="ChEBI" id="CHEBI:29969"/>
        <dbReference type="ChEBI" id="CHEBI:29979"/>
        <dbReference type="ChEBI" id="CHEBI:33190"/>
        <dbReference type="ChEBI" id="CHEBI:58354"/>
        <dbReference type="ChEBI" id="CHEBI:143915"/>
        <dbReference type="ChEBI" id="CHEBI:157692"/>
    </reaction>
    <physiologicalReaction direction="left-to-right" evidence="11">
        <dbReference type="Rhea" id="RHEA:65757"/>
    </physiologicalReaction>
</comment>
<feature type="region of interest" description="Disordered" evidence="12">
    <location>
        <begin position="294"/>
        <end position="317"/>
    </location>
</feature>
<dbReference type="GO" id="GO:0009228">
    <property type="term" value="P:thiamine biosynthetic process"/>
    <property type="evidence" value="ECO:0007669"/>
    <property type="project" value="UniProtKB-KW"/>
</dbReference>
<dbReference type="Proteomes" id="UP001596442">
    <property type="component" value="Unassembled WGS sequence"/>
</dbReference>
<evidence type="ECO:0000256" key="4">
    <source>
        <dbReference type="ARBA" id="ARBA00011738"/>
    </source>
</evidence>
<evidence type="ECO:0000256" key="9">
    <source>
        <dbReference type="ARBA" id="ARBA00023004"/>
    </source>
</evidence>
<comment type="function">
    <text evidence="1">Responsible for the formation of the pyrimidine heterocycle in the thiamine biosynthesis pathway. Catalyzes the formation of hydroxymethylpyrimidine phosphate (HMP-P) from histidine and pyridoxal phosphate (PLP). The protein uses PLP and the active site histidine to form HMP-P, generating an inactive enzyme. The enzyme can only undergo a single turnover, which suggests it is a suicide enzyme.</text>
</comment>
<comment type="caution">
    <text evidence="14">The sequence shown here is derived from an EMBL/GenBank/DDBJ whole genome shotgun (WGS) entry which is preliminary data.</text>
</comment>
<dbReference type="Pfam" id="PF09084">
    <property type="entry name" value="NMT1"/>
    <property type="match status" value="1"/>
</dbReference>
<evidence type="ECO:0000256" key="5">
    <source>
        <dbReference type="ARBA" id="ARBA00022679"/>
    </source>
</evidence>
<protein>
    <recommendedName>
        <fullName evidence="10">Thiamine pyrimidine synthase</fullName>
    </recommendedName>
</protein>
<keyword evidence="8" id="KW-0784">Thiamine biosynthesis</keyword>
<dbReference type="Gene3D" id="3.40.190.10">
    <property type="entry name" value="Periplasmic binding protein-like II"/>
    <property type="match status" value="2"/>
</dbReference>
<evidence type="ECO:0000256" key="6">
    <source>
        <dbReference type="ARBA" id="ARBA00022723"/>
    </source>
</evidence>
<accession>A0ABD5S8Q0</accession>
<dbReference type="EMBL" id="JBHSWW010000048">
    <property type="protein sequence ID" value="MFC6752893.1"/>
    <property type="molecule type" value="Genomic_DNA"/>
</dbReference>
<evidence type="ECO:0000313" key="15">
    <source>
        <dbReference type="Proteomes" id="UP001596442"/>
    </source>
</evidence>
<evidence type="ECO:0000256" key="1">
    <source>
        <dbReference type="ARBA" id="ARBA00003469"/>
    </source>
</evidence>
<evidence type="ECO:0000256" key="7">
    <source>
        <dbReference type="ARBA" id="ARBA00022898"/>
    </source>
</evidence>
<reference evidence="14 15" key="1">
    <citation type="journal article" date="2019" name="Int. J. Syst. Evol. Microbiol.">
        <title>The Global Catalogue of Microorganisms (GCM) 10K type strain sequencing project: providing services to taxonomists for standard genome sequencing and annotation.</title>
        <authorList>
            <consortium name="The Broad Institute Genomics Platform"/>
            <consortium name="The Broad Institute Genome Sequencing Center for Infectious Disease"/>
            <person name="Wu L."/>
            <person name="Ma J."/>
        </authorList>
    </citation>
    <scope>NUCLEOTIDE SEQUENCE [LARGE SCALE GENOMIC DNA]</scope>
    <source>
        <strain evidence="14 15">CGMCC 1.3239</strain>
    </source>
</reference>
<evidence type="ECO:0000256" key="3">
    <source>
        <dbReference type="ARBA" id="ARBA00009406"/>
    </source>
</evidence>
<evidence type="ECO:0000256" key="11">
    <source>
        <dbReference type="ARBA" id="ARBA00048179"/>
    </source>
</evidence>
<name>A0ABD5S8Q0_9EURY</name>
<evidence type="ECO:0000256" key="8">
    <source>
        <dbReference type="ARBA" id="ARBA00022977"/>
    </source>
</evidence>
<dbReference type="InterPro" id="IPR027939">
    <property type="entry name" value="NMT1/THI5"/>
</dbReference>
<dbReference type="PANTHER" id="PTHR31528">
    <property type="entry name" value="4-AMINO-5-HYDROXYMETHYL-2-METHYLPYRIMIDINE PHOSPHATE SYNTHASE THI11-RELATED"/>
    <property type="match status" value="1"/>
</dbReference>
<dbReference type="AlphaFoldDB" id="A0ABD5S8Q0"/>